<name>S3KGU0_TREMA</name>
<dbReference type="InterPro" id="IPR004360">
    <property type="entry name" value="Glyas_Fos-R_dOase_dom"/>
</dbReference>
<evidence type="ECO:0000256" key="2">
    <source>
        <dbReference type="ARBA" id="ARBA00021572"/>
    </source>
</evidence>
<dbReference type="EMBL" id="ATFF01000006">
    <property type="protein sequence ID" value="EPF31442.1"/>
    <property type="molecule type" value="Genomic_DNA"/>
</dbReference>
<dbReference type="STRING" id="1125699.HMPREF9194_01788"/>
<accession>S3KGU0</accession>
<evidence type="ECO:0000256" key="1">
    <source>
        <dbReference type="ARBA" id="ARBA00011051"/>
    </source>
</evidence>
<sequence>MEWNSLVPELTVSNFDNSLYFYVHILGFEMKYQRKNPCFAYLEFESSQIMIEEYHGTWNTENLEYPYGRGVNFQIECKDVQRIRTALENAHYEIYRQMQDTWYDTGTGSVGAKELLVRDPDGYLLRFSQDLGTEKCD</sequence>
<keyword evidence="6" id="KW-1185">Reference proteome</keyword>
<dbReference type="PATRIC" id="fig|1125699.3.peg.1808"/>
<dbReference type="eggNOG" id="COG0346">
    <property type="taxonomic scope" value="Bacteria"/>
</dbReference>
<protein>
    <recommendedName>
        <fullName evidence="2">Bleomycin resistance protein</fullName>
    </recommendedName>
</protein>
<dbReference type="InterPro" id="IPR037523">
    <property type="entry name" value="VOC_core"/>
</dbReference>
<dbReference type="CDD" id="cd08349">
    <property type="entry name" value="BLMA_like"/>
    <property type="match status" value="1"/>
</dbReference>
<evidence type="ECO:0000313" key="5">
    <source>
        <dbReference type="EMBL" id="EPF31442.1"/>
    </source>
</evidence>
<evidence type="ECO:0000313" key="6">
    <source>
        <dbReference type="Proteomes" id="UP000014541"/>
    </source>
</evidence>
<reference evidence="5 6" key="1">
    <citation type="submission" date="2013-04" db="EMBL/GenBank/DDBJ databases">
        <title>The Genome Sequence of Treponema maltophilum ATCC 51939.</title>
        <authorList>
            <consortium name="The Broad Institute Genomics Platform"/>
            <person name="Earl A."/>
            <person name="Ward D."/>
            <person name="Feldgarden M."/>
            <person name="Gevers D."/>
            <person name="Leonetti C."/>
            <person name="Blanton J.M."/>
            <person name="Dewhirst F.E."/>
            <person name="Izard J."/>
            <person name="Walker B."/>
            <person name="Young S."/>
            <person name="Zeng Q."/>
            <person name="Gargeya S."/>
            <person name="Fitzgerald M."/>
            <person name="Haas B."/>
            <person name="Abouelleil A."/>
            <person name="Allen A.W."/>
            <person name="Alvarado L."/>
            <person name="Arachchi H.M."/>
            <person name="Berlin A.M."/>
            <person name="Chapman S.B."/>
            <person name="Gainer-Dewar J."/>
            <person name="Goldberg J."/>
            <person name="Griggs A."/>
            <person name="Gujja S."/>
            <person name="Hansen M."/>
            <person name="Howarth C."/>
            <person name="Imamovic A."/>
            <person name="Ireland A."/>
            <person name="Larimer J."/>
            <person name="McCowan C."/>
            <person name="Murphy C."/>
            <person name="Pearson M."/>
            <person name="Poon T.W."/>
            <person name="Priest M."/>
            <person name="Roberts A."/>
            <person name="Saif S."/>
            <person name="Shea T."/>
            <person name="Sisk P."/>
            <person name="Sykes S."/>
            <person name="Wortman J."/>
            <person name="Nusbaum C."/>
            <person name="Birren B."/>
        </authorList>
    </citation>
    <scope>NUCLEOTIDE SEQUENCE [LARGE SCALE GENOMIC DNA]</scope>
    <source>
        <strain evidence="5 6">ATCC 51939</strain>
    </source>
</reference>
<gene>
    <name evidence="5" type="ORF">HMPREF9194_01788</name>
</gene>
<evidence type="ECO:0000259" key="4">
    <source>
        <dbReference type="PROSITE" id="PS51819"/>
    </source>
</evidence>
<dbReference type="GO" id="GO:0046677">
    <property type="term" value="P:response to antibiotic"/>
    <property type="evidence" value="ECO:0007669"/>
    <property type="project" value="UniProtKB-KW"/>
</dbReference>
<dbReference type="InterPro" id="IPR000335">
    <property type="entry name" value="Bleomycin-R"/>
</dbReference>
<dbReference type="Pfam" id="PF00903">
    <property type="entry name" value="Glyoxalase"/>
    <property type="match status" value="1"/>
</dbReference>
<proteinExistence type="inferred from homology"/>
<dbReference type="InterPro" id="IPR029068">
    <property type="entry name" value="Glyas_Bleomycin-R_OHBP_Dase"/>
</dbReference>
<comment type="caution">
    <text evidence="5">The sequence shown here is derived from an EMBL/GenBank/DDBJ whole genome shotgun (WGS) entry which is preliminary data.</text>
</comment>
<organism evidence="5 6">
    <name type="scientific">Treponema maltophilum ATCC 51939</name>
    <dbReference type="NCBI Taxonomy" id="1125699"/>
    <lineage>
        <taxon>Bacteria</taxon>
        <taxon>Pseudomonadati</taxon>
        <taxon>Spirochaetota</taxon>
        <taxon>Spirochaetia</taxon>
        <taxon>Spirochaetales</taxon>
        <taxon>Treponemataceae</taxon>
        <taxon>Treponema</taxon>
    </lineage>
</organism>
<dbReference type="OrthoDB" id="192739at2"/>
<dbReference type="HOGENOM" id="CLU_046006_15_0_12"/>
<dbReference type="RefSeq" id="WP_016526051.1">
    <property type="nucleotide sequence ID" value="NZ_KE332518.1"/>
</dbReference>
<comment type="similarity">
    <text evidence="1">Belongs to the bleomycin resistance protein family.</text>
</comment>
<dbReference type="Proteomes" id="UP000014541">
    <property type="component" value="Unassembled WGS sequence"/>
</dbReference>
<feature type="domain" description="VOC" evidence="4">
    <location>
        <begin position="2"/>
        <end position="130"/>
    </location>
</feature>
<dbReference type="PROSITE" id="PS51819">
    <property type="entry name" value="VOC"/>
    <property type="match status" value="1"/>
</dbReference>
<dbReference type="Gene3D" id="3.10.180.10">
    <property type="entry name" value="2,3-Dihydroxybiphenyl 1,2-Dioxygenase, domain 1"/>
    <property type="match status" value="1"/>
</dbReference>
<dbReference type="SUPFAM" id="SSF54593">
    <property type="entry name" value="Glyoxalase/Bleomycin resistance protein/Dihydroxybiphenyl dioxygenase"/>
    <property type="match status" value="1"/>
</dbReference>
<dbReference type="AlphaFoldDB" id="S3KGU0"/>
<keyword evidence="3" id="KW-0046">Antibiotic resistance</keyword>
<evidence type="ECO:0000256" key="3">
    <source>
        <dbReference type="ARBA" id="ARBA00023251"/>
    </source>
</evidence>